<dbReference type="InterPro" id="IPR006016">
    <property type="entry name" value="UspA"/>
</dbReference>
<evidence type="ECO:0000256" key="5">
    <source>
        <dbReference type="ARBA" id="ARBA00022989"/>
    </source>
</evidence>
<dbReference type="Pfam" id="PF00582">
    <property type="entry name" value="Usp"/>
    <property type="match status" value="1"/>
</dbReference>
<dbReference type="InterPro" id="IPR050367">
    <property type="entry name" value="APC_superfamily"/>
</dbReference>
<evidence type="ECO:0000256" key="4">
    <source>
        <dbReference type="ARBA" id="ARBA00022692"/>
    </source>
</evidence>
<feature type="transmembrane region" description="Helical" evidence="8">
    <location>
        <begin position="400"/>
        <end position="418"/>
    </location>
</feature>
<dbReference type="PROSITE" id="PS00218">
    <property type="entry name" value="AMINO_ACID_PERMEASE_1"/>
    <property type="match status" value="1"/>
</dbReference>
<dbReference type="GO" id="GO:0006865">
    <property type="term" value="P:amino acid transport"/>
    <property type="evidence" value="ECO:0007669"/>
    <property type="project" value="InterPro"/>
</dbReference>
<feature type="transmembrane region" description="Helical" evidence="8">
    <location>
        <begin position="376"/>
        <end position="394"/>
    </location>
</feature>
<protein>
    <submittedName>
        <fullName evidence="10">Universal stress protein</fullName>
    </submittedName>
</protein>
<feature type="transmembrane region" description="Helical" evidence="8">
    <location>
        <begin position="85"/>
        <end position="107"/>
    </location>
</feature>
<comment type="subcellular location">
    <subcellularLocation>
        <location evidence="1">Cell membrane</location>
        <topology evidence="1">Multi-pass membrane protein</topology>
    </subcellularLocation>
</comment>
<feature type="transmembrane region" description="Helical" evidence="8">
    <location>
        <begin position="42"/>
        <end position="64"/>
    </location>
</feature>
<feature type="transmembrane region" description="Helical" evidence="8">
    <location>
        <begin position="119"/>
        <end position="138"/>
    </location>
</feature>
<keyword evidence="2" id="KW-0813">Transport</keyword>
<dbReference type="RefSeq" id="WP_098060662.1">
    <property type="nucleotide sequence ID" value="NZ_PDEP01000001.1"/>
</dbReference>
<feature type="transmembrane region" description="Helical" evidence="8">
    <location>
        <begin position="262"/>
        <end position="287"/>
    </location>
</feature>
<feature type="transmembrane region" description="Helical" evidence="8">
    <location>
        <begin position="189"/>
        <end position="207"/>
    </location>
</feature>
<dbReference type="EMBL" id="PDEP01000001">
    <property type="protein sequence ID" value="PEN09640.1"/>
    <property type="molecule type" value="Genomic_DNA"/>
</dbReference>
<feature type="transmembrane region" description="Helical" evidence="8">
    <location>
        <begin position="12"/>
        <end position="36"/>
    </location>
</feature>
<dbReference type="Gene3D" id="3.40.50.12370">
    <property type="match status" value="1"/>
</dbReference>
<comment type="caution">
    <text evidence="10">The sequence shown here is derived from an EMBL/GenBank/DDBJ whole genome shotgun (WGS) entry which is preliminary data.</text>
</comment>
<dbReference type="GO" id="GO:0005886">
    <property type="term" value="C:plasma membrane"/>
    <property type="evidence" value="ECO:0007669"/>
    <property type="project" value="UniProtKB-SubCell"/>
</dbReference>
<feature type="transmembrane region" description="Helical" evidence="8">
    <location>
        <begin position="345"/>
        <end position="364"/>
    </location>
</feature>
<dbReference type="Pfam" id="PF13520">
    <property type="entry name" value="AA_permease_2"/>
    <property type="match status" value="1"/>
</dbReference>
<keyword evidence="6 8" id="KW-0472">Membrane</keyword>
<evidence type="ECO:0000256" key="7">
    <source>
        <dbReference type="SAM" id="MobiDB-lite"/>
    </source>
</evidence>
<sequence>MAQDDLRRELGFWDALTIGAGTMIGAGIFLLAGVALELTGPAAIFSYLAAGLVCMITAASAAELATGMPTSGGDYFFVSRSLGPAMGAISGVGIWLSLTFAIAFYLFGLGEYLSQFAPITPFWGAFIGGILLTALNAYGAKESGQTQVIVVLMLMAILGGFCVIGLFYIDPNNFEPFFPFGTAPVASTTALVFVSFLGFVKIAAVAEEIKNPSKNLPRALIGSVALVTVLYVVILLIIGGIFTQETIGEVRDPLTQAARLMLGPVGAGIIIFAGLLATVSSANASILASSRINLAMARDRMVPNWLSAIHNTFMTPYRAIILTGVLALAFLLLESLEDLAKIASVLQLYSYAALNIGCITLRVAKPEWYEPSYRTPLFPFAQVFAAIACVGIIIYSGPFAQIAVVVLIVVSLAWYAVWGRSRVEIDHALPEFQAEWQTHGWSVFMQAPAPVLNGSGLAEAVLPGERAINAEEPRRIAVALANPNTERDLLQLGRYLATGTDEGGHVTGIHLVRVPLQTPLTEARAQFAQRPSIAKTIASLAQKSDKSIEAREEDHPNEERGDAVSSPLMRTQIESSIDVAHDVFGGLIDETMKSESDLLLMGWQGGFNVSNIYNNPSQRIIKELKSDVAFLKDRGLDTVDDILLPWGGGLHARLGLELGVRTARATGATLHVLRVVREGVDQETERAAIRRTVQNEIGDDGPVTYQVEHADSVTGGIEAYMAKQPFDLTIIGASREWTFRQVLFGSIPDVVADQADCSVLMVRRYVPDTLPVKATEGFKRIKERLGLTSSPEEDTAGRVG</sequence>
<keyword evidence="5 8" id="KW-1133">Transmembrane helix</keyword>
<keyword evidence="3" id="KW-1003">Cell membrane</keyword>
<feature type="compositionally biased region" description="Basic and acidic residues" evidence="7">
    <location>
        <begin position="543"/>
        <end position="562"/>
    </location>
</feature>
<dbReference type="AlphaFoldDB" id="A0A2H3P245"/>
<feature type="region of interest" description="Disordered" evidence="7">
    <location>
        <begin position="540"/>
        <end position="566"/>
    </location>
</feature>
<dbReference type="CDD" id="cd00293">
    <property type="entry name" value="USP-like"/>
    <property type="match status" value="1"/>
</dbReference>
<dbReference type="InterPro" id="IPR002293">
    <property type="entry name" value="AA/rel_permease1"/>
</dbReference>
<dbReference type="Gene3D" id="1.20.1740.10">
    <property type="entry name" value="Amino acid/polyamine transporter I"/>
    <property type="match status" value="1"/>
</dbReference>
<evidence type="ECO:0000256" key="1">
    <source>
        <dbReference type="ARBA" id="ARBA00004651"/>
    </source>
</evidence>
<evidence type="ECO:0000259" key="9">
    <source>
        <dbReference type="Pfam" id="PF00582"/>
    </source>
</evidence>
<dbReference type="OrthoDB" id="9806937at2"/>
<organism evidence="10 11">
    <name type="scientific">Longimonas halophila</name>
    <dbReference type="NCBI Taxonomy" id="1469170"/>
    <lineage>
        <taxon>Bacteria</taxon>
        <taxon>Pseudomonadati</taxon>
        <taxon>Rhodothermota</taxon>
        <taxon>Rhodothermia</taxon>
        <taxon>Rhodothermales</taxon>
        <taxon>Salisaetaceae</taxon>
        <taxon>Longimonas</taxon>
    </lineage>
</organism>
<keyword evidence="4 8" id="KW-0812">Transmembrane</keyword>
<reference evidence="10 11" key="1">
    <citation type="submission" date="2017-10" db="EMBL/GenBank/DDBJ databases">
        <title>Draft genome of Longimonas halophila.</title>
        <authorList>
            <person name="Goh K.M."/>
            <person name="Shamsir M.S."/>
            <person name="Lim S.W."/>
        </authorList>
    </citation>
    <scope>NUCLEOTIDE SEQUENCE [LARGE SCALE GENOMIC DNA]</scope>
    <source>
        <strain evidence="10 11">KCTC 42399</strain>
    </source>
</reference>
<dbReference type="Proteomes" id="UP000221024">
    <property type="component" value="Unassembled WGS sequence"/>
</dbReference>
<dbReference type="InterPro" id="IPR004840">
    <property type="entry name" value="Amino_acid_permease_CS"/>
</dbReference>
<feature type="transmembrane region" description="Helical" evidence="8">
    <location>
        <begin position="308"/>
        <end position="333"/>
    </location>
</feature>
<feature type="domain" description="UspA" evidence="9">
    <location>
        <begin position="641"/>
        <end position="763"/>
    </location>
</feature>
<dbReference type="PANTHER" id="PTHR42770:SF7">
    <property type="entry name" value="MEMBRANE PROTEIN"/>
    <property type="match status" value="1"/>
</dbReference>
<dbReference type="PANTHER" id="PTHR42770">
    <property type="entry name" value="AMINO ACID TRANSPORTER-RELATED"/>
    <property type="match status" value="1"/>
</dbReference>
<evidence type="ECO:0000313" key="11">
    <source>
        <dbReference type="Proteomes" id="UP000221024"/>
    </source>
</evidence>
<proteinExistence type="predicted"/>
<evidence type="ECO:0000256" key="2">
    <source>
        <dbReference type="ARBA" id="ARBA00022448"/>
    </source>
</evidence>
<feature type="transmembrane region" description="Helical" evidence="8">
    <location>
        <begin position="150"/>
        <end position="169"/>
    </location>
</feature>
<dbReference type="SUPFAM" id="SSF52402">
    <property type="entry name" value="Adenine nucleotide alpha hydrolases-like"/>
    <property type="match status" value="1"/>
</dbReference>
<accession>A0A2H3P245</accession>
<evidence type="ECO:0000313" key="10">
    <source>
        <dbReference type="EMBL" id="PEN09640.1"/>
    </source>
</evidence>
<evidence type="ECO:0000256" key="8">
    <source>
        <dbReference type="SAM" id="Phobius"/>
    </source>
</evidence>
<dbReference type="GO" id="GO:0022857">
    <property type="term" value="F:transmembrane transporter activity"/>
    <property type="evidence" value="ECO:0007669"/>
    <property type="project" value="InterPro"/>
</dbReference>
<feature type="transmembrane region" description="Helical" evidence="8">
    <location>
        <begin position="219"/>
        <end position="242"/>
    </location>
</feature>
<name>A0A2H3P245_9BACT</name>
<keyword evidence="11" id="KW-1185">Reference proteome</keyword>
<evidence type="ECO:0000256" key="3">
    <source>
        <dbReference type="ARBA" id="ARBA00022475"/>
    </source>
</evidence>
<evidence type="ECO:0000256" key="6">
    <source>
        <dbReference type="ARBA" id="ARBA00023136"/>
    </source>
</evidence>
<gene>
    <name evidence="10" type="ORF">CRI93_00600</name>
</gene>